<evidence type="ECO:0000256" key="12">
    <source>
        <dbReference type="RuleBase" id="RU004169"/>
    </source>
</evidence>
<dbReference type="PROSITE" id="PS00907">
    <property type="entry name" value="UROD_2"/>
    <property type="match status" value="1"/>
</dbReference>
<dbReference type="AlphaFoldDB" id="A0A0S4M2N7"/>
<evidence type="ECO:0000256" key="9">
    <source>
        <dbReference type="ARBA" id="ARBA00023244"/>
    </source>
</evidence>
<dbReference type="Gene3D" id="3.20.20.210">
    <property type="match status" value="1"/>
</dbReference>
<feature type="binding site" evidence="10">
    <location>
        <position position="325"/>
    </location>
    <ligand>
        <name>substrate</name>
    </ligand>
</feature>
<protein>
    <recommendedName>
        <fullName evidence="5 10">Uroporphyrinogen decarboxylase</fullName>
        <shortName evidence="10">UPD</shortName>
        <shortName evidence="10">URO-D</shortName>
        <ecNumber evidence="5 10">4.1.1.37</ecNumber>
    </recommendedName>
</protein>
<dbReference type="EC" id="4.1.1.37" evidence="5 10"/>
<dbReference type="Proteomes" id="UP000198651">
    <property type="component" value="Chromosome I"/>
</dbReference>
<feature type="domain" description="Uroporphyrinogen decarboxylase (URO-D)" evidence="14">
    <location>
        <begin position="141"/>
        <end position="157"/>
    </location>
</feature>
<evidence type="ECO:0000256" key="4">
    <source>
        <dbReference type="ARBA" id="ARBA00011738"/>
    </source>
</evidence>
<evidence type="ECO:0000256" key="3">
    <source>
        <dbReference type="ARBA" id="ARBA00009935"/>
    </source>
</evidence>
<evidence type="ECO:0000259" key="13">
    <source>
        <dbReference type="PROSITE" id="PS00906"/>
    </source>
</evidence>
<dbReference type="CDD" id="cd00717">
    <property type="entry name" value="URO-D"/>
    <property type="match status" value="1"/>
</dbReference>
<comment type="pathway">
    <text evidence="2 10 11">Porphyrin-containing compound metabolism; protoporphyrin-IX biosynthesis; coproporphyrinogen-III from 5-aminolevulinate: step 4/4.</text>
</comment>
<comment type="caution">
    <text evidence="10">Lacks conserved residue(s) required for the propagation of feature annotation.</text>
</comment>
<dbReference type="HAMAP" id="MF_00218">
    <property type="entry name" value="URO_D"/>
    <property type="match status" value="1"/>
</dbReference>
<organism evidence="15 16">
    <name type="scientific">Candidatus Ichthyocystis hellenicum</name>
    <dbReference type="NCBI Taxonomy" id="1561003"/>
    <lineage>
        <taxon>Bacteria</taxon>
        <taxon>Pseudomonadati</taxon>
        <taxon>Pseudomonadota</taxon>
        <taxon>Betaproteobacteria</taxon>
        <taxon>Burkholderiales</taxon>
        <taxon>Candidatus Ichthyocystis</taxon>
    </lineage>
</organism>
<dbReference type="InterPro" id="IPR038071">
    <property type="entry name" value="UROD/MetE-like_sf"/>
</dbReference>
<evidence type="ECO:0000256" key="8">
    <source>
        <dbReference type="ARBA" id="ARBA00023239"/>
    </source>
</evidence>
<dbReference type="PANTHER" id="PTHR21091">
    <property type="entry name" value="METHYLTETRAHYDROFOLATE:HOMOCYSTEINE METHYLTRANSFERASE RELATED"/>
    <property type="match status" value="1"/>
</dbReference>
<evidence type="ECO:0000256" key="6">
    <source>
        <dbReference type="ARBA" id="ARBA00022490"/>
    </source>
</evidence>
<accession>A0A0S4M2N7</accession>
<evidence type="ECO:0000313" key="15">
    <source>
        <dbReference type="EMBL" id="CUT17279.1"/>
    </source>
</evidence>
<dbReference type="NCBIfam" id="TIGR01464">
    <property type="entry name" value="hemE"/>
    <property type="match status" value="1"/>
</dbReference>
<dbReference type="GO" id="GO:0004853">
    <property type="term" value="F:uroporphyrinogen decarboxylase activity"/>
    <property type="evidence" value="ECO:0007669"/>
    <property type="project" value="UniProtKB-UniRule"/>
</dbReference>
<keyword evidence="6 10" id="KW-0963">Cytoplasm</keyword>
<name>A0A0S4M2N7_9BURK</name>
<feature type="binding site" evidence="10">
    <location>
        <position position="208"/>
    </location>
    <ligand>
        <name>substrate</name>
    </ligand>
</feature>
<feature type="binding site" evidence="10">
    <location>
        <position position="153"/>
    </location>
    <ligand>
        <name>substrate</name>
    </ligand>
</feature>
<evidence type="ECO:0000256" key="1">
    <source>
        <dbReference type="ARBA" id="ARBA00004514"/>
    </source>
</evidence>
<dbReference type="PANTHER" id="PTHR21091:SF169">
    <property type="entry name" value="UROPORPHYRINOGEN DECARBOXYLASE"/>
    <property type="match status" value="1"/>
</dbReference>
<keyword evidence="7 10" id="KW-0210">Decarboxylase</keyword>
<feature type="domain" description="Uroporphyrinogen decarboxylase (URO-D)" evidence="13">
    <location>
        <begin position="21"/>
        <end position="30"/>
    </location>
</feature>
<comment type="subcellular location">
    <subcellularLocation>
        <location evidence="1">Cytoplasm</location>
        <location evidence="1">Cytosol</location>
    </subcellularLocation>
</comment>
<evidence type="ECO:0000256" key="2">
    <source>
        <dbReference type="ARBA" id="ARBA00004804"/>
    </source>
</evidence>
<dbReference type="GO" id="GO:0005829">
    <property type="term" value="C:cytosol"/>
    <property type="evidence" value="ECO:0007669"/>
    <property type="project" value="UniProtKB-SubCell"/>
</dbReference>
<dbReference type="RefSeq" id="WP_242641375.1">
    <property type="nucleotide sequence ID" value="NZ_FLSL01000086.1"/>
</dbReference>
<dbReference type="Pfam" id="PF01208">
    <property type="entry name" value="URO-D"/>
    <property type="match status" value="1"/>
</dbReference>
<feature type="site" description="Transition state stabilizer" evidence="10">
    <location>
        <position position="76"/>
    </location>
</feature>
<dbReference type="GO" id="GO:0006782">
    <property type="term" value="P:protoporphyrinogen IX biosynthetic process"/>
    <property type="evidence" value="ECO:0007669"/>
    <property type="project" value="UniProtKB-UniRule"/>
</dbReference>
<evidence type="ECO:0000256" key="10">
    <source>
        <dbReference type="HAMAP-Rule" id="MF_00218"/>
    </source>
</evidence>
<feature type="binding site" evidence="10">
    <location>
        <position position="76"/>
    </location>
    <ligand>
        <name>substrate</name>
    </ligand>
</feature>
<evidence type="ECO:0000256" key="5">
    <source>
        <dbReference type="ARBA" id="ARBA00012288"/>
    </source>
</evidence>
<evidence type="ECO:0000259" key="14">
    <source>
        <dbReference type="PROSITE" id="PS00907"/>
    </source>
</evidence>
<evidence type="ECO:0000256" key="7">
    <source>
        <dbReference type="ARBA" id="ARBA00022793"/>
    </source>
</evidence>
<dbReference type="FunFam" id="3.20.20.210:FF:000008">
    <property type="entry name" value="Uroporphyrinogen decarboxylase"/>
    <property type="match status" value="1"/>
</dbReference>
<feature type="binding site" evidence="10">
    <location>
        <begin position="26"/>
        <end position="30"/>
    </location>
    <ligand>
        <name>substrate</name>
    </ligand>
</feature>
<reference evidence="16" key="1">
    <citation type="submission" date="2015-11" db="EMBL/GenBank/DDBJ databases">
        <authorList>
            <person name="Seth-Smith H.M.B."/>
        </authorList>
    </citation>
    <scope>NUCLEOTIDE SEQUENCE [LARGE SCALE GENOMIC DNA]</scope>
    <source>
        <strain evidence="16">2013Ark11</strain>
    </source>
</reference>
<comment type="function">
    <text evidence="10">Catalyzes the decarboxylation of four acetate groups of uroporphyrinogen-III to yield coproporphyrinogen-III.</text>
</comment>
<evidence type="ECO:0000313" key="16">
    <source>
        <dbReference type="Proteomes" id="UP000198651"/>
    </source>
</evidence>
<comment type="catalytic activity">
    <reaction evidence="10 11">
        <text>uroporphyrinogen III + 4 H(+) = coproporphyrinogen III + 4 CO2</text>
        <dbReference type="Rhea" id="RHEA:19865"/>
        <dbReference type="ChEBI" id="CHEBI:15378"/>
        <dbReference type="ChEBI" id="CHEBI:16526"/>
        <dbReference type="ChEBI" id="CHEBI:57308"/>
        <dbReference type="ChEBI" id="CHEBI:57309"/>
        <dbReference type="EC" id="4.1.1.37"/>
    </reaction>
</comment>
<gene>
    <name evidence="10 15" type="primary">hemE</name>
    <name evidence="15" type="ORF">Ark11_0430</name>
</gene>
<comment type="subunit">
    <text evidence="4 10">Homodimer.</text>
</comment>
<dbReference type="SUPFAM" id="SSF51726">
    <property type="entry name" value="UROD/MetE-like"/>
    <property type="match status" value="1"/>
</dbReference>
<dbReference type="STRING" id="1561003.Ark11_0430"/>
<dbReference type="InterPro" id="IPR000257">
    <property type="entry name" value="Uroporphyrinogen_deCOase"/>
</dbReference>
<dbReference type="PROSITE" id="PS00906">
    <property type="entry name" value="UROD_1"/>
    <property type="match status" value="1"/>
</dbReference>
<proteinExistence type="inferred from homology"/>
<evidence type="ECO:0000256" key="11">
    <source>
        <dbReference type="RuleBase" id="RU000554"/>
    </source>
</evidence>
<keyword evidence="8 10" id="KW-0456">Lyase</keyword>
<dbReference type="UniPathway" id="UPA00251">
    <property type="reaction ID" value="UER00321"/>
</dbReference>
<dbReference type="InterPro" id="IPR006361">
    <property type="entry name" value="Uroporphyrinogen_deCO2ase_HemE"/>
</dbReference>
<sequence>MALQNDLFLRAAAGQITAEVPVWLMRQAGRYLKEYNQVRSRAGSFMDLCFNPELLTEVTLQPIKRFSLDAAIIFSDILLVPYAMNMGLDFVDHIGPVFNKPITSEKDIDDLSITSVLELLHPVYEGIKCCKKELGNSIPLIGFVGSPFTLSCYMLEGKSSSDFMHIKKFRYGSPRGLLHLLDIISKAVEIHLLAQIESGVDAVMIFDSYAGILSPHDYLTFSLPFIQRLIKSVKTHSPDVPVIVFAKGGGGSLKSIALSGCDVVGLDWTVDLASACEIMRDFSCAIQGNLDPLSLLGSPDEIASELIRIVKAVKDKVPYIFNLGHGVHRLTPVENVDFLIRKVRELFFVYD</sequence>
<dbReference type="EMBL" id="LN906597">
    <property type="protein sequence ID" value="CUT17279.1"/>
    <property type="molecule type" value="Genomic_DNA"/>
</dbReference>
<keyword evidence="16" id="KW-1185">Reference proteome</keyword>
<comment type="similarity">
    <text evidence="3 10 12">Belongs to the uroporphyrinogen decarboxylase family.</text>
</comment>
<dbReference type="PATRIC" id="fig|1561003.3.peg.447"/>
<keyword evidence="9 10" id="KW-0627">Porphyrin biosynthesis</keyword>